<dbReference type="Gene3D" id="2.60.120.10">
    <property type="entry name" value="Jelly Rolls"/>
    <property type="match status" value="1"/>
</dbReference>
<evidence type="ECO:0000259" key="2">
    <source>
        <dbReference type="Pfam" id="PF07883"/>
    </source>
</evidence>
<dbReference type="PANTHER" id="PTHR35848:SF6">
    <property type="entry name" value="CUPIN TYPE-2 DOMAIN-CONTAINING PROTEIN"/>
    <property type="match status" value="1"/>
</dbReference>
<dbReference type="InterPro" id="IPR013096">
    <property type="entry name" value="Cupin_2"/>
</dbReference>
<dbReference type="RefSeq" id="WP_092590175.1">
    <property type="nucleotide sequence ID" value="NZ_FMWL01000005.1"/>
</dbReference>
<gene>
    <name evidence="3" type="ORF">SAMN03080599_01393</name>
</gene>
<dbReference type="OrthoDB" id="9791297at2"/>
<evidence type="ECO:0000313" key="4">
    <source>
        <dbReference type="Proteomes" id="UP000199208"/>
    </source>
</evidence>
<name>A0A1G5RXH4_9FIRM</name>
<reference evidence="3 4" key="1">
    <citation type="submission" date="2016-10" db="EMBL/GenBank/DDBJ databases">
        <authorList>
            <person name="de Groot N.N."/>
        </authorList>
    </citation>
    <scope>NUCLEOTIDE SEQUENCE [LARGE SCALE GENOMIC DNA]</scope>
    <source>
        <strain evidence="3 4">DSM 2784</strain>
    </source>
</reference>
<evidence type="ECO:0000256" key="1">
    <source>
        <dbReference type="ARBA" id="ARBA00022723"/>
    </source>
</evidence>
<sequence length="115" mass="13014">MPIGHIRDLEGKSIVSPEVKGAVMKVPVSKEEGWTDHVMRVFEIEGHGYTPRHTHPWPHINYVLEGSGTLFLHDKENPIEAGSYAYVPSGELHQFKNLTDKPLKFICIVPNEGHY</sequence>
<keyword evidence="1" id="KW-0479">Metal-binding</keyword>
<dbReference type="CDD" id="cd02222">
    <property type="entry name" value="cupin_TM1459-like"/>
    <property type="match status" value="1"/>
</dbReference>
<dbReference type="InterPro" id="IPR014710">
    <property type="entry name" value="RmlC-like_jellyroll"/>
</dbReference>
<dbReference type="InterPro" id="IPR011051">
    <property type="entry name" value="RmlC_Cupin_sf"/>
</dbReference>
<dbReference type="Pfam" id="PF07883">
    <property type="entry name" value="Cupin_2"/>
    <property type="match status" value="1"/>
</dbReference>
<organism evidence="3 4">
    <name type="scientific">Acidaminobacter hydrogenoformans DSM 2784</name>
    <dbReference type="NCBI Taxonomy" id="1120920"/>
    <lineage>
        <taxon>Bacteria</taxon>
        <taxon>Bacillati</taxon>
        <taxon>Bacillota</taxon>
        <taxon>Clostridia</taxon>
        <taxon>Peptostreptococcales</taxon>
        <taxon>Acidaminobacteraceae</taxon>
        <taxon>Acidaminobacter</taxon>
    </lineage>
</organism>
<accession>A0A1G5RXH4</accession>
<proteinExistence type="predicted"/>
<feature type="domain" description="Cupin type-2" evidence="2">
    <location>
        <begin position="41"/>
        <end position="109"/>
    </location>
</feature>
<dbReference type="AlphaFoldDB" id="A0A1G5RXH4"/>
<protein>
    <submittedName>
        <fullName evidence="3">Cupin domain protein</fullName>
    </submittedName>
</protein>
<dbReference type="PANTHER" id="PTHR35848">
    <property type="entry name" value="OXALATE-BINDING PROTEIN"/>
    <property type="match status" value="1"/>
</dbReference>
<dbReference type="SUPFAM" id="SSF51182">
    <property type="entry name" value="RmlC-like cupins"/>
    <property type="match status" value="1"/>
</dbReference>
<keyword evidence="4" id="KW-1185">Reference proteome</keyword>
<dbReference type="Proteomes" id="UP000199208">
    <property type="component" value="Unassembled WGS sequence"/>
</dbReference>
<dbReference type="InterPro" id="IPR051610">
    <property type="entry name" value="GPI/OXD"/>
</dbReference>
<evidence type="ECO:0000313" key="3">
    <source>
        <dbReference type="EMBL" id="SCZ78706.1"/>
    </source>
</evidence>
<dbReference type="GO" id="GO:0046872">
    <property type="term" value="F:metal ion binding"/>
    <property type="evidence" value="ECO:0007669"/>
    <property type="project" value="UniProtKB-KW"/>
</dbReference>
<dbReference type="EMBL" id="FMWL01000005">
    <property type="protein sequence ID" value="SCZ78706.1"/>
    <property type="molecule type" value="Genomic_DNA"/>
</dbReference>
<dbReference type="STRING" id="1120920.SAMN03080599_01393"/>